<sequence length="114" mass="12943">MGKDDSGRRNPHDSTSKEDRHDIQRLEKIVERLEETTTKSHLRDITMHFSSKREVIRINLIAGVARGVGLTVGTAIFLALLFFIISQSLSLPIIGEYIADFLDLIEAYREGPQY</sequence>
<keyword evidence="2" id="KW-1133">Transmembrane helix</keyword>
<reference evidence="3 4" key="1">
    <citation type="submission" date="2020-08" db="EMBL/GenBank/DDBJ databases">
        <title>Genomic Encyclopedia of Type Strains, Phase IV (KMG-IV): sequencing the most valuable type-strain genomes for metagenomic binning, comparative biology and taxonomic classification.</title>
        <authorList>
            <person name="Goeker M."/>
        </authorList>
    </citation>
    <scope>NUCLEOTIDE SEQUENCE [LARGE SCALE GENOMIC DNA]</scope>
    <source>
        <strain evidence="3 4">DSM 24696</strain>
    </source>
</reference>
<dbReference type="Proteomes" id="UP000551878">
    <property type="component" value="Unassembled WGS sequence"/>
</dbReference>
<feature type="region of interest" description="Disordered" evidence="1">
    <location>
        <begin position="1"/>
        <end position="21"/>
    </location>
</feature>
<protein>
    <submittedName>
        <fullName evidence="3">Uncharacterized protein</fullName>
    </submittedName>
</protein>
<keyword evidence="2" id="KW-0812">Transmembrane</keyword>
<evidence type="ECO:0000313" key="4">
    <source>
        <dbReference type="Proteomes" id="UP000551878"/>
    </source>
</evidence>
<feature type="transmembrane region" description="Helical" evidence="2">
    <location>
        <begin position="60"/>
        <end position="85"/>
    </location>
</feature>
<gene>
    <name evidence="3" type="ORF">HNQ41_002911</name>
</gene>
<dbReference type="EMBL" id="JACHHB010000015">
    <property type="protein sequence ID" value="MBB5174694.1"/>
    <property type="molecule type" value="Genomic_DNA"/>
</dbReference>
<evidence type="ECO:0000313" key="3">
    <source>
        <dbReference type="EMBL" id="MBB5174694.1"/>
    </source>
</evidence>
<dbReference type="AlphaFoldDB" id="A0A840QTJ8"/>
<name>A0A840QTJ8_9BACI</name>
<keyword evidence="2" id="KW-0472">Membrane</keyword>
<organism evidence="3 4">
    <name type="scientific">Texcoconibacillus texcoconensis</name>
    <dbReference type="NCBI Taxonomy" id="1095777"/>
    <lineage>
        <taxon>Bacteria</taxon>
        <taxon>Bacillati</taxon>
        <taxon>Bacillota</taxon>
        <taxon>Bacilli</taxon>
        <taxon>Bacillales</taxon>
        <taxon>Bacillaceae</taxon>
        <taxon>Texcoconibacillus</taxon>
    </lineage>
</organism>
<dbReference type="InterPro" id="IPR043723">
    <property type="entry name" value="DUF5665"/>
</dbReference>
<dbReference type="Pfam" id="PF18910">
    <property type="entry name" value="DUF5665"/>
    <property type="match status" value="1"/>
</dbReference>
<evidence type="ECO:0000256" key="1">
    <source>
        <dbReference type="SAM" id="MobiDB-lite"/>
    </source>
</evidence>
<proteinExistence type="predicted"/>
<comment type="caution">
    <text evidence="3">The sequence shown here is derived from an EMBL/GenBank/DDBJ whole genome shotgun (WGS) entry which is preliminary data.</text>
</comment>
<evidence type="ECO:0000256" key="2">
    <source>
        <dbReference type="SAM" id="Phobius"/>
    </source>
</evidence>
<dbReference type="RefSeq" id="WP_184665101.1">
    <property type="nucleotide sequence ID" value="NZ_JACHHB010000015.1"/>
</dbReference>
<keyword evidence="4" id="KW-1185">Reference proteome</keyword>
<accession>A0A840QTJ8</accession>